<sequence length="105" mass="12266">MISEIVNEIRSVFVAIDEMTQEEFNGATELNYSSIAICPTSPDPHLVYQSNGRKTPERFEELLKYTKHALLIDDANRILEENADLEWLLEKRFRKMKKCETMSLK</sequence>
<organism evidence="1 2">
    <name type="scientific">Acetobacterium bakii</name>
    <dbReference type="NCBI Taxonomy" id="52689"/>
    <lineage>
        <taxon>Bacteria</taxon>
        <taxon>Bacillati</taxon>
        <taxon>Bacillota</taxon>
        <taxon>Clostridia</taxon>
        <taxon>Eubacteriales</taxon>
        <taxon>Eubacteriaceae</taxon>
        <taxon>Acetobacterium</taxon>
    </lineage>
</organism>
<reference evidence="2" key="1">
    <citation type="submission" date="2015-07" db="EMBL/GenBank/DDBJ databases">
        <title>Draft genome sequence of Acetobacterium bakii DSM 8293, a potential psychrophilic chemical producer through syngas fermentation.</title>
        <authorList>
            <person name="Song Y."/>
            <person name="Hwang S."/>
            <person name="Cho B.-K."/>
        </authorList>
    </citation>
    <scope>NUCLEOTIDE SEQUENCE [LARGE SCALE GENOMIC DNA]</scope>
    <source>
        <strain evidence="2">DSM 8239</strain>
    </source>
</reference>
<comment type="caution">
    <text evidence="1">The sequence shown here is derived from an EMBL/GenBank/DDBJ whole genome shotgun (WGS) entry which is preliminary data.</text>
</comment>
<keyword evidence="2" id="KW-1185">Reference proteome</keyword>
<name>A0A0L6TWZ7_9FIRM</name>
<dbReference type="RefSeq" id="WP_050741547.1">
    <property type="nucleotide sequence ID" value="NZ_LGYO01000051.1"/>
</dbReference>
<dbReference type="AlphaFoldDB" id="A0A0L6TWZ7"/>
<dbReference type="OrthoDB" id="10004661at2"/>
<gene>
    <name evidence="1" type="ORF">AKG39_16760</name>
</gene>
<proteinExistence type="predicted"/>
<accession>A0A0L6TWZ7</accession>
<evidence type="ECO:0000313" key="2">
    <source>
        <dbReference type="Proteomes" id="UP000036873"/>
    </source>
</evidence>
<evidence type="ECO:0000313" key="1">
    <source>
        <dbReference type="EMBL" id="KNZ40597.1"/>
    </source>
</evidence>
<dbReference type="Proteomes" id="UP000036873">
    <property type="component" value="Unassembled WGS sequence"/>
</dbReference>
<dbReference type="EMBL" id="LGYO01000051">
    <property type="protein sequence ID" value="KNZ40597.1"/>
    <property type="molecule type" value="Genomic_DNA"/>
</dbReference>
<protein>
    <submittedName>
        <fullName evidence="1">Uncharacterized protein</fullName>
    </submittedName>
</protein>